<dbReference type="PROSITE" id="PS51462">
    <property type="entry name" value="NUDIX"/>
    <property type="match status" value="1"/>
</dbReference>
<reference evidence="8 9" key="1">
    <citation type="submission" date="2017-03" db="EMBL/GenBank/DDBJ databases">
        <title>Genome sequencing of Shewanella japonica KCTC 22435.</title>
        <authorList>
            <person name="Kim K.M."/>
        </authorList>
    </citation>
    <scope>NUCLEOTIDE SEQUENCE [LARGE SCALE GENOMIC DNA]</scope>
    <source>
        <strain evidence="8 9">KCTC 22435</strain>
    </source>
</reference>
<comment type="cofactor">
    <cofactor evidence="2">
        <name>Mg(2+)</name>
        <dbReference type="ChEBI" id="CHEBI:18420"/>
    </cofactor>
</comment>
<gene>
    <name evidence="8" type="ORF">SJ2017_2162</name>
</gene>
<keyword evidence="3" id="KW-0479">Metal-binding</keyword>
<dbReference type="NCBIfam" id="NF007980">
    <property type="entry name" value="PRK10707.1"/>
    <property type="match status" value="1"/>
</dbReference>
<dbReference type="SUPFAM" id="SSF55811">
    <property type="entry name" value="Nudix"/>
    <property type="match status" value="1"/>
</dbReference>
<dbReference type="CDD" id="cd03426">
    <property type="entry name" value="NUDIX_CoAse_Nudt7"/>
    <property type="match status" value="1"/>
</dbReference>
<dbReference type="EMBL" id="CP020472">
    <property type="protein sequence ID" value="ARD22460.1"/>
    <property type="molecule type" value="Genomic_DNA"/>
</dbReference>
<dbReference type="Proteomes" id="UP000191820">
    <property type="component" value="Chromosome"/>
</dbReference>
<name>A0ABM6JKC5_9GAMM</name>
<dbReference type="InterPro" id="IPR045121">
    <property type="entry name" value="CoAse"/>
</dbReference>
<keyword evidence="9" id="KW-1185">Reference proteome</keyword>
<dbReference type="RefSeq" id="WP_055024608.1">
    <property type="nucleotide sequence ID" value="NZ_CANMJJ010000001.1"/>
</dbReference>
<evidence type="ECO:0000256" key="5">
    <source>
        <dbReference type="ARBA" id="ARBA00022842"/>
    </source>
</evidence>
<evidence type="ECO:0000259" key="7">
    <source>
        <dbReference type="PROSITE" id="PS51462"/>
    </source>
</evidence>
<evidence type="ECO:0000256" key="1">
    <source>
        <dbReference type="ARBA" id="ARBA00001936"/>
    </source>
</evidence>
<protein>
    <submittedName>
        <fullName evidence="8">NUDIX hydrolase</fullName>
    </submittedName>
</protein>
<evidence type="ECO:0000256" key="4">
    <source>
        <dbReference type="ARBA" id="ARBA00022801"/>
    </source>
</evidence>
<keyword evidence="4 8" id="KW-0378">Hydrolase</keyword>
<dbReference type="InterPro" id="IPR000086">
    <property type="entry name" value="NUDIX_hydrolase_dom"/>
</dbReference>
<keyword evidence="5" id="KW-0460">Magnesium</keyword>
<dbReference type="PANTHER" id="PTHR12992:SF11">
    <property type="entry name" value="MITOCHONDRIAL COENZYME A DIPHOSPHATASE NUDT8"/>
    <property type="match status" value="1"/>
</dbReference>
<dbReference type="Pfam" id="PF00293">
    <property type="entry name" value="NUDIX"/>
    <property type="match status" value="1"/>
</dbReference>
<evidence type="ECO:0000313" key="8">
    <source>
        <dbReference type="EMBL" id="ARD22460.1"/>
    </source>
</evidence>
<dbReference type="GO" id="GO:0016787">
    <property type="term" value="F:hydrolase activity"/>
    <property type="evidence" value="ECO:0007669"/>
    <property type="project" value="UniProtKB-KW"/>
</dbReference>
<dbReference type="PANTHER" id="PTHR12992">
    <property type="entry name" value="NUDIX HYDROLASE"/>
    <property type="match status" value="1"/>
</dbReference>
<evidence type="ECO:0000256" key="6">
    <source>
        <dbReference type="ARBA" id="ARBA00023211"/>
    </source>
</evidence>
<sequence>MNAQQFNVHFALQNLSDNSSDIPIQQALRKAAVLIPLMEVDGQLHMLITRRALHLRAHPGQYSFPGGKVDKQDNSIIETALREAEEEIGLKQSNVDVIGQFPAHATFTGFRITPIVGIIKQPFEIKIDPGEVSETFWVPLSFFTTASNRYQLRYMRDGQTFDVHYMPYKGKFIWGVTAAIIDLLCKHISTTDKS</sequence>
<accession>A0ABM6JKC5</accession>
<dbReference type="Gene3D" id="3.90.79.10">
    <property type="entry name" value="Nucleoside Triphosphate Pyrophosphohydrolase"/>
    <property type="match status" value="1"/>
</dbReference>
<evidence type="ECO:0000256" key="2">
    <source>
        <dbReference type="ARBA" id="ARBA00001946"/>
    </source>
</evidence>
<evidence type="ECO:0000313" key="9">
    <source>
        <dbReference type="Proteomes" id="UP000191820"/>
    </source>
</evidence>
<keyword evidence="6" id="KW-0464">Manganese</keyword>
<comment type="cofactor">
    <cofactor evidence="1">
        <name>Mn(2+)</name>
        <dbReference type="ChEBI" id="CHEBI:29035"/>
    </cofactor>
</comment>
<dbReference type="InterPro" id="IPR015797">
    <property type="entry name" value="NUDIX_hydrolase-like_dom_sf"/>
</dbReference>
<evidence type="ECO:0000256" key="3">
    <source>
        <dbReference type="ARBA" id="ARBA00022723"/>
    </source>
</evidence>
<feature type="domain" description="Nudix hydrolase" evidence="7">
    <location>
        <begin position="28"/>
        <end position="160"/>
    </location>
</feature>
<proteinExistence type="predicted"/>
<organism evidence="8 9">
    <name type="scientific">Shewanella japonica</name>
    <dbReference type="NCBI Taxonomy" id="93973"/>
    <lineage>
        <taxon>Bacteria</taxon>
        <taxon>Pseudomonadati</taxon>
        <taxon>Pseudomonadota</taxon>
        <taxon>Gammaproteobacteria</taxon>
        <taxon>Alteromonadales</taxon>
        <taxon>Shewanellaceae</taxon>
        <taxon>Shewanella</taxon>
    </lineage>
</organism>